<dbReference type="SMART" id="SM00382">
    <property type="entry name" value="AAA"/>
    <property type="match status" value="2"/>
</dbReference>
<evidence type="ECO:0000256" key="8">
    <source>
        <dbReference type="SAM" id="MobiDB-lite"/>
    </source>
</evidence>
<dbReference type="InterPro" id="IPR036640">
    <property type="entry name" value="ABC1_TM_sf"/>
</dbReference>
<evidence type="ECO:0000259" key="10">
    <source>
        <dbReference type="PROSITE" id="PS50893"/>
    </source>
</evidence>
<dbReference type="InterPro" id="IPR003439">
    <property type="entry name" value="ABC_transporter-like_ATP-bd"/>
</dbReference>
<dbReference type="Pfam" id="PF00005">
    <property type="entry name" value="ABC_tran"/>
    <property type="match status" value="2"/>
</dbReference>
<dbReference type="Proteomes" id="UP001491310">
    <property type="component" value="Unassembled WGS sequence"/>
</dbReference>
<keyword evidence="4" id="KW-0547">Nucleotide-binding</keyword>
<feature type="domain" description="ABC transporter" evidence="10">
    <location>
        <begin position="1092"/>
        <end position="1321"/>
    </location>
</feature>
<dbReference type="PANTHER" id="PTHR11384:SF56">
    <property type="entry name" value="ABC TRANSPORTER D FAMILY MEMBER 1"/>
    <property type="match status" value="1"/>
</dbReference>
<feature type="domain" description="ABC transporter" evidence="10">
    <location>
        <begin position="434"/>
        <end position="666"/>
    </location>
</feature>
<dbReference type="InterPro" id="IPR050835">
    <property type="entry name" value="ABC_transporter_sub-D"/>
</dbReference>
<evidence type="ECO:0000256" key="4">
    <source>
        <dbReference type="ARBA" id="ARBA00022741"/>
    </source>
</evidence>
<keyword evidence="12" id="KW-1185">Reference proteome</keyword>
<protein>
    <recommendedName>
        <fullName evidence="10">ABC transporter domain-containing protein</fullName>
    </recommendedName>
</protein>
<name>A0ABR2YQ82_9CHLO</name>
<proteinExistence type="inferred from homology"/>
<dbReference type="SUPFAM" id="SSF52540">
    <property type="entry name" value="P-loop containing nucleoside triphosphate hydrolases"/>
    <property type="match status" value="2"/>
</dbReference>
<evidence type="ECO:0000256" key="9">
    <source>
        <dbReference type="SAM" id="Phobius"/>
    </source>
</evidence>
<comment type="similarity">
    <text evidence="1">Belongs to the ABC transporter superfamily. ABCD family. Peroxisomal fatty acyl CoA transporter (TC 3.A.1.203) subfamily.</text>
</comment>
<comment type="caution">
    <text evidence="11">The sequence shown here is derived from an EMBL/GenBank/DDBJ whole genome shotgun (WGS) entry which is preliminary data.</text>
</comment>
<feature type="transmembrane region" description="Helical" evidence="9">
    <location>
        <begin position="331"/>
        <end position="348"/>
    </location>
</feature>
<reference evidence="11 12" key="1">
    <citation type="journal article" date="2024" name="Nat. Commun.">
        <title>Phylogenomics reveals the evolutionary origins of lichenization in chlorophyte algae.</title>
        <authorList>
            <person name="Puginier C."/>
            <person name="Libourel C."/>
            <person name="Otte J."/>
            <person name="Skaloud P."/>
            <person name="Haon M."/>
            <person name="Grisel S."/>
            <person name="Petersen M."/>
            <person name="Berrin J.G."/>
            <person name="Delaux P.M."/>
            <person name="Dal Grande F."/>
            <person name="Keller J."/>
        </authorList>
    </citation>
    <scope>NUCLEOTIDE SEQUENCE [LARGE SCALE GENOMIC DNA]</scope>
    <source>
        <strain evidence="11 12">SAG 216-7</strain>
    </source>
</reference>
<dbReference type="InterPro" id="IPR017871">
    <property type="entry name" value="ABC_transporter-like_CS"/>
</dbReference>
<sequence length="1326" mass="145589">MGSVVDLKKRATLLAQTATVLNRNRGATVAAILLISGGSYSYYLKILAAAARKRKHKSQEVVIETKANKGRKNGKSGDALKKLLNYLLPIAGKRVLLLLGLAVVRTAFSNRLARMQGFMFRAAFLRKVPLFIRNFTENVVLCLAAAAVESTSNRFLQLLKLDWRKALTSRVHKQYFDQMTYYKLSYVDRRVTNPEQRICEDIPKLCDGLGDLVGEWTKCAVDAVFYSWVLRSYTRTNKYTAIIIAYVFGAGAMTVSMSPNFGRLFKRQANNEGSYRQLHARLRTNAESVAFYGGVEKEGNLIVSKFKQLVKDQMKLLNTQWRFAMWQDFHTKYLAATMAVILIIGPFFSGHLRPGETTRGRASMLANMRYHTSVIISLFTALGTLAASSRKLMKLGAYADRILELEGTAKEISAGINAGEQASRGRIEAADDEIAFENAMVVTPADATLVKDLNLRVPSGTNLLVTGPNGSGKSSLFRVLGGLWPLTAGTVKKPGGPEGGLAHEIFYVPQRPYVTLGTLQDQLIYPVERLVSEGDVIPEGELRALLRAVDLEYLVEREGGLDAVVDWGSQLSLGEQQRLGMARLFYHRPKFAILDECTSGVTVDMEERFCQMVKELGCTCVTISHRPALMAFHDIVLALDGEGGWSLHRGARGLSSEEGPSKLGSALQSGGGGNARGMDAAQCLEGLQSRLPQKAAAAGGNIVARAPPFDPARDLAIVPPNLALQPARLSTWARWRTVLRELLGRGRGASGQLSAILVVVSLRSLLQDRMAALNGRTVEYVLKQDKAAFVRLIGLSVAQALASAILAPSLRHVADSLALQWRKQLTAVTHKRYLQRINFYTVSNLAGMQDVDQRVTRDVERLCDDLSALIPSLVKPVVDIAWFSVQLYKLTGRRGMAILYLYAFLGFGALSAVTPDFGGLARKEYFLEGAFRNIHTRLRTHAESVAFFGGGAREGSTIATIFDSLLDHLRSVVDVRWLYSVADDFFTKQLPHNVTWGLTVLYALDASKDLSDLAAQGQLVNDMRYLASVVTQCFTAFGELLALNKRFAELSGGVTRVSEMLEVVQKADRLHVEENLQRSMSASPSSDNQSVIQFKEVDVVTPNGKLLARRLSLLVQQGHSVLVTGPNGSGKSSLFRILGGLWPLTAGAIRRPGSADVAASRQHIFYVPQKPYTTIGTLREQVIYPLSVAEAVAMEGEGSSAAEAAAVLDARLDALMRVVRLQYLVAREGGWGATAEWGEVLSLGEQQRLGMARLFFQNPKFGVLDECTNATSVDVEEHLYRHAAELGITLITITQRAALLKYHSVELRLIDGEGDWQLRTIVPEDS</sequence>
<evidence type="ECO:0000256" key="7">
    <source>
        <dbReference type="ARBA" id="ARBA00023136"/>
    </source>
</evidence>
<keyword evidence="7 9" id="KW-0472">Membrane</keyword>
<dbReference type="Gene3D" id="3.40.50.300">
    <property type="entry name" value="P-loop containing nucleotide triphosphate hydrolases"/>
    <property type="match status" value="2"/>
</dbReference>
<evidence type="ECO:0000313" key="12">
    <source>
        <dbReference type="Proteomes" id="UP001491310"/>
    </source>
</evidence>
<dbReference type="SUPFAM" id="SSF90123">
    <property type="entry name" value="ABC transporter transmembrane region"/>
    <property type="match status" value="2"/>
</dbReference>
<dbReference type="InterPro" id="IPR003593">
    <property type="entry name" value="AAA+_ATPase"/>
</dbReference>
<keyword evidence="5" id="KW-0067">ATP-binding</keyword>
<keyword evidence="2" id="KW-0813">Transport</keyword>
<dbReference type="EMBL" id="JALJOT010000007">
    <property type="protein sequence ID" value="KAK9908977.1"/>
    <property type="molecule type" value="Genomic_DNA"/>
</dbReference>
<dbReference type="InterPro" id="IPR011527">
    <property type="entry name" value="ABC1_TM_dom"/>
</dbReference>
<dbReference type="PROSITE" id="PS50893">
    <property type="entry name" value="ABC_TRANSPORTER_2"/>
    <property type="match status" value="2"/>
</dbReference>
<keyword evidence="3 9" id="KW-0812">Transmembrane</keyword>
<keyword evidence="6 9" id="KW-1133">Transmembrane helix</keyword>
<dbReference type="Pfam" id="PF06472">
    <property type="entry name" value="ABC_membrane_2"/>
    <property type="match status" value="2"/>
</dbReference>
<organism evidence="11 12">
    <name type="scientific">Coccomyxa subellipsoidea</name>
    <dbReference type="NCBI Taxonomy" id="248742"/>
    <lineage>
        <taxon>Eukaryota</taxon>
        <taxon>Viridiplantae</taxon>
        <taxon>Chlorophyta</taxon>
        <taxon>core chlorophytes</taxon>
        <taxon>Trebouxiophyceae</taxon>
        <taxon>Trebouxiophyceae incertae sedis</taxon>
        <taxon>Coccomyxaceae</taxon>
        <taxon>Coccomyxa</taxon>
    </lineage>
</organism>
<evidence type="ECO:0000313" key="11">
    <source>
        <dbReference type="EMBL" id="KAK9908977.1"/>
    </source>
</evidence>
<feature type="region of interest" description="Disordered" evidence="8">
    <location>
        <begin position="651"/>
        <end position="674"/>
    </location>
</feature>
<feature type="transmembrane region" description="Helical" evidence="9">
    <location>
        <begin position="368"/>
        <end position="387"/>
    </location>
</feature>
<evidence type="ECO:0000256" key="5">
    <source>
        <dbReference type="ARBA" id="ARBA00022840"/>
    </source>
</evidence>
<dbReference type="CDD" id="cd03223">
    <property type="entry name" value="ABCD_peroxisomal_ALDP"/>
    <property type="match status" value="2"/>
</dbReference>
<evidence type="ECO:0000256" key="3">
    <source>
        <dbReference type="ARBA" id="ARBA00022692"/>
    </source>
</evidence>
<evidence type="ECO:0000256" key="6">
    <source>
        <dbReference type="ARBA" id="ARBA00022989"/>
    </source>
</evidence>
<dbReference type="PANTHER" id="PTHR11384">
    <property type="entry name" value="ATP-BINDING CASSETTE, SUB-FAMILY D MEMBER"/>
    <property type="match status" value="1"/>
</dbReference>
<dbReference type="InterPro" id="IPR027417">
    <property type="entry name" value="P-loop_NTPase"/>
</dbReference>
<accession>A0ABR2YQ82</accession>
<evidence type="ECO:0000256" key="1">
    <source>
        <dbReference type="ARBA" id="ARBA00008575"/>
    </source>
</evidence>
<dbReference type="PROSITE" id="PS00211">
    <property type="entry name" value="ABC_TRANSPORTER_1"/>
    <property type="match status" value="2"/>
</dbReference>
<feature type="transmembrane region" description="Helical" evidence="9">
    <location>
        <begin position="239"/>
        <end position="257"/>
    </location>
</feature>
<dbReference type="Gene3D" id="1.20.1560.10">
    <property type="entry name" value="ABC transporter type 1, transmembrane domain"/>
    <property type="match status" value="1"/>
</dbReference>
<gene>
    <name evidence="11" type="ORF">WJX75_005498</name>
</gene>
<evidence type="ECO:0000256" key="2">
    <source>
        <dbReference type="ARBA" id="ARBA00022448"/>
    </source>
</evidence>